<dbReference type="InterPro" id="IPR043128">
    <property type="entry name" value="Rev_trsase/Diguanyl_cyclase"/>
</dbReference>
<proteinExistence type="predicted"/>
<comment type="caution">
    <text evidence="4">The sequence shown here is derived from an EMBL/GenBank/DDBJ whole genome shotgun (WGS) entry which is preliminary data.</text>
</comment>
<evidence type="ECO:0000259" key="2">
    <source>
        <dbReference type="PROSITE" id="PS50883"/>
    </source>
</evidence>
<dbReference type="CDD" id="cd01949">
    <property type="entry name" value="GGDEF"/>
    <property type="match status" value="1"/>
</dbReference>
<feature type="transmembrane region" description="Helical" evidence="1">
    <location>
        <begin position="59"/>
        <end position="77"/>
    </location>
</feature>
<dbReference type="Proteomes" id="UP001500967">
    <property type="component" value="Unassembled WGS sequence"/>
</dbReference>
<evidence type="ECO:0000259" key="3">
    <source>
        <dbReference type="PROSITE" id="PS50887"/>
    </source>
</evidence>
<feature type="transmembrane region" description="Helical" evidence="1">
    <location>
        <begin position="289"/>
        <end position="310"/>
    </location>
</feature>
<dbReference type="RefSeq" id="WP_344651146.1">
    <property type="nucleotide sequence ID" value="NZ_BAAAGX010000018.1"/>
</dbReference>
<evidence type="ECO:0000256" key="1">
    <source>
        <dbReference type="SAM" id="Phobius"/>
    </source>
</evidence>
<dbReference type="PANTHER" id="PTHR33121">
    <property type="entry name" value="CYCLIC DI-GMP PHOSPHODIESTERASE PDEF"/>
    <property type="match status" value="1"/>
</dbReference>
<dbReference type="PANTHER" id="PTHR33121:SF70">
    <property type="entry name" value="SIGNALING PROTEIN YKOW"/>
    <property type="match status" value="1"/>
</dbReference>
<feature type="transmembrane region" description="Helical" evidence="1">
    <location>
        <begin position="224"/>
        <end position="245"/>
    </location>
</feature>
<evidence type="ECO:0008006" key="6">
    <source>
        <dbReference type="Google" id="ProtNLM"/>
    </source>
</evidence>
<feature type="transmembrane region" description="Helical" evidence="1">
    <location>
        <begin position="189"/>
        <end position="212"/>
    </location>
</feature>
<dbReference type="InterPro" id="IPR000160">
    <property type="entry name" value="GGDEF_dom"/>
</dbReference>
<keyword evidence="1" id="KW-0812">Transmembrane</keyword>
<dbReference type="Pfam" id="PF00990">
    <property type="entry name" value="GGDEF"/>
    <property type="match status" value="1"/>
</dbReference>
<dbReference type="Gene3D" id="3.20.20.450">
    <property type="entry name" value="EAL domain"/>
    <property type="match status" value="1"/>
</dbReference>
<dbReference type="SUPFAM" id="SSF55073">
    <property type="entry name" value="Nucleotide cyclase"/>
    <property type="match status" value="1"/>
</dbReference>
<sequence>MSSETNTAWIVALFGGAVAIGVVNLAPSDARPIVCSAVEIATVAVLAVGLRVNRPPQRVIVCLVFGAVALVTATKLAHRADTAFGVSFTLPDLLVDWLYLIAYLALALALGILPLHGRRQTKLTSFTEVGILACTMVVLAWSGVVDPALHSSRIDPVVAVTASLLPMLGLLMVTTTARRLLTIGRRSPAGILTVVALVVLLVGDTASMATRLDQGVIAGPQPSMFGWLIATVLIAAAALHPSAAMEPVPVQRPSRGVMARGYVLLILVGPAATALALVRELDHGFEVDVLDVVVPLVATTVTAILLVFRLTAFARVAEQRATALDTRSAALETALAEQVTLRKVLSHQATHDPLTGLPNRTLFNEALDEALTDGEPGSLLLVDLDGFADVNDRYGHEVGDDLLLAITERLLTTVPPPHTLARLGGDEFAVLLCRTDEVESLRYAQEILAALRCPFQVGPYQLHTAASLGLRPLDPETGTARLLSDADLALYAAKAAGRDQVVSYDTQLRTRHLAQARMVDRLRDALEHDQLSVFYQPVVDLASDRWVTVEALARWETEEWSVSPDQFIPAAEDSGLIVSLGTFVLRQACRDAVVWHREHGTRLAVNVSVHQLREPDFANTIRSALTDSGLPPRALSLEITESVLVGAGTQRAQVIAHLTELREAGVLVAIDDFGTGFSSLAYLQTLPIDTIKIDRAFVPYGEAYDRRQFALVRAIVQLARGLRLGTVVEGVETPQQARILRLLGCDLGQGYYYSKPVPAAEISASLEFA</sequence>
<feature type="transmembrane region" description="Helical" evidence="1">
    <location>
        <begin position="7"/>
        <end position="27"/>
    </location>
</feature>
<keyword evidence="1" id="KW-1133">Transmembrane helix</keyword>
<feature type="domain" description="GGDEF" evidence="3">
    <location>
        <begin position="375"/>
        <end position="506"/>
    </location>
</feature>
<dbReference type="InterPro" id="IPR029787">
    <property type="entry name" value="Nucleotide_cyclase"/>
</dbReference>
<dbReference type="PROSITE" id="PS50887">
    <property type="entry name" value="GGDEF"/>
    <property type="match status" value="1"/>
</dbReference>
<evidence type="ECO:0000313" key="4">
    <source>
        <dbReference type="EMBL" id="GAA0257031.1"/>
    </source>
</evidence>
<dbReference type="SUPFAM" id="SSF141868">
    <property type="entry name" value="EAL domain-like"/>
    <property type="match status" value="1"/>
</dbReference>
<dbReference type="InterPro" id="IPR035919">
    <property type="entry name" value="EAL_sf"/>
</dbReference>
<dbReference type="CDD" id="cd01948">
    <property type="entry name" value="EAL"/>
    <property type="match status" value="1"/>
</dbReference>
<feature type="transmembrane region" description="Helical" evidence="1">
    <location>
        <begin position="123"/>
        <end position="144"/>
    </location>
</feature>
<keyword evidence="5" id="KW-1185">Reference proteome</keyword>
<dbReference type="PROSITE" id="PS50883">
    <property type="entry name" value="EAL"/>
    <property type="match status" value="1"/>
</dbReference>
<name>A0ABN0UP50_9ACTN</name>
<dbReference type="SMART" id="SM00052">
    <property type="entry name" value="EAL"/>
    <property type="match status" value="1"/>
</dbReference>
<feature type="transmembrane region" description="Helical" evidence="1">
    <location>
        <begin position="97"/>
        <end position="116"/>
    </location>
</feature>
<evidence type="ECO:0000313" key="5">
    <source>
        <dbReference type="Proteomes" id="UP001500967"/>
    </source>
</evidence>
<keyword evidence="1" id="KW-0472">Membrane</keyword>
<protein>
    <recommendedName>
        <fullName evidence="6">Diguanylate cyclase/phosphodiesterase</fullName>
    </recommendedName>
</protein>
<dbReference type="SMART" id="SM00267">
    <property type="entry name" value="GGDEF"/>
    <property type="match status" value="1"/>
</dbReference>
<reference evidence="4 5" key="1">
    <citation type="journal article" date="2019" name="Int. J. Syst. Evol. Microbiol.">
        <title>The Global Catalogue of Microorganisms (GCM) 10K type strain sequencing project: providing services to taxonomists for standard genome sequencing and annotation.</title>
        <authorList>
            <consortium name="The Broad Institute Genomics Platform"/>
            <consortium name="The Broad Institute Genome Sequencing Center for Infectious Disease"/>
            <person name="Wu L."/>
            <person name="Ma J."/>
        </authorList>
    </citation>
    <scope>NUCLEOTIDE SEQUENCE [LARGE SCALE GENOMIC DNA]</scope>
    <source>
        <strain evidence="4 5">JCM 10425</strain>
    </source>
</reference>
<dbReference type="InterPro" id="IPR001633">
    <property type="entry name" value="EAL_dom"/>
</dbReference>
<dbReference type="NCBIfam" id="TIGR00254">
    <property type="entry name" value="GGDEF"/>
    <property type="match status" value="1"/>
</dbReference>
<dbReference type="InterPro" id="IPR050706">
    <property type="entry name" value="Cyclic-di-GMP_PDE-like"/>
</dbReference>
<dbReference type="Gene3D" id="3.30.70.270">
    <property type="match status" value="1"/>
</dbReference>
<dbReference type="EMBL" id="BAAAGX010000018">
    <property type="protein sequence ID" value="GAA0257031.1"/>
    <property type="molecule type" value="Genomic_DNA"/>
</dbReference>
<feature type="transmembrane region" description="Helical" evidence="1">
    <location>
        <begin position="257"/>
        <end position="277"/>
    </location>
</feature>
<gene>
    <name evidence="4" type="ORF">GCM10009539_47940</name>
</gene>
<feature type="transmembrane region" description="Helical" evidence="1">
    <location>
        <begin position="33"/>
        <end position="52"/>
    </location>
</feature>
<accession>A0ABN0UP50</accession>
<feature type="transmembrane region" description="Helical" evidence="1">
    <location>
        <begin position="156"/>
        <end position="177"/>
    </location>
</feature>
<organism evidence="4 5">
    <name type="scientific">Cryptosporangium japonicum</name>
    <dbReference type="NCBI Taxonomy" id="80872"/>
    <lineage>
        <taxon>Bacteria</taxon>
        <taxon>Bacillati</taxon>
        <taxon>Actinomycetota</taxon>
        <taxon>Actinomycetes</taxon>
        <taxon>Cryptosporangiales</taxon>
        <taxon>Cryptosporangiaceae</taxon>
        <taxon>Cryptosporangium</taxon>
    </lineage>
</organism>
<dbReference type="Pfam" id="PF00563">
    <property type="entry name" value="EAL"/>
    <property type="match status" value="1"/>
</dbReference>
<feature type="domain" description="EAL" evidence="2">
    <location>
        <begin position="515"/>
        <end position="769"/>
    </location>
</feature>